<dbReference type="Gene3D" id="3.40.50.1820">
    <property type="entry name" value="alpha/beta hydrolase"/>
    <property type="match status" value="1"/>
</dbReference>
<dbReference type="PANTHER" id="PTHR22946:SF9">
    <property type="entry name" value="POLYKETIDE TRANSFERASE AF380"/>
    <property type="match status" value="1"/>
</dbReference>
<dbReference type="InterPro" id="IPR000383">
    <property type="entry name" value="Xaa-Pro-like_dom"/>
</dbReference>
<dbReference type="Proteomes" id="UP000620075">
    <property type="component" value="Unassembled WGS sequence"/>
</dbReference>
<keyword evidence="1 3" id="KW-0378">Hydrolase</keyword>
<organism evidence="3 4">
    <name type="scientific">Candidatus Dormiibacter inghamiae</name>
    <dbReference type="NCBI Taxonomy" id="3127013"/>
    <lineage>
        <taxon>Bacteria</taxon>
        <taxon>Bacillati</taxon>
        <taxon>Candidatus Dormiibacterota</taxon>
        <taxon>Candidatus Dormibacteria</taxon>
        <taxon>Candidatus Dormibacterales</taxon>
        <taxon>Candidatus Dormibacteraceae</taxon>
        <taxon>Candidatus Dormiibacter</taxon>
    </lineage>
</organism>
<dbReference type="RefSeq" id="WP_338179588.1">
    <property type="nucleotide sequence ID" value="NZ_JAEKNQ010000037.1"/>
</dbReference>
<accession>A0A934N7C3</accession>
<dbReference type="GO" id="GO:0052689">
    <property type="term" value="F:carboxylic ester hydrolase activity"/>
    <property type="evidence" value="ECO:0007669"/>
    <property type="project" value="UniProtKB-ARBA"/>
</dbReference>
<evidence type="ECO:0000313" key="3">
    <source>
        <dbReference type="EMBL" id="MBJ7603485.1"/>
    </source>
</evidence>
<evidence type="ECO:0000256" key="1">
    <source>
        <dbReference type="ARBA" id="ARBA00022801"/>
    </source>
</evidence>
<evidence type="ECO:0000313" key="4">
    <source>
        <dbReference type="Proteomes" id="UP000620075"/>
    </source>
</evidence>
<dbReference type="PANTHER" id="PTHR22946">
    <property type="entry name" value="DIENELACTONE HYDROLASE DOMAIN-CONTAINING PROTEIN-RELATED"/>
    <property type="match status" value="1"/>
</dbReference>
<comment type="caution">
    <text evidence="3">The sequence shown here is derived from an EMBL/GenBank/DDBJ whole genome shotgun (WGS) entry which is preliminary data.</text>
</comment>
<name>A0A934N7C3_9BACT</name>
<dbReference type="AlphaFoldDB" id="A0A934N7C3"/>
<dbReference type="InterPro" id="IPR050261">
    <property type="entry name" value="FrsA_esterase"/>
</dbReference>
<sequence length="311" mass="34165">MREDIEFDAEGATLRGWFYRPDNTGGGVPCVVMAHGFSAIKEMHLDEYAEVFSDAGLACVVYDNRGFGASDAAPGKQRQEIDPWEQIRDYQHAITYAQARPEVDANRIGVWGSSYSAGHVYVVAAIDRRVKAVCGQVPLISGRRAFEMLVRIDFWDQTWQLLAADRLARARGEAPAMLPVVDPDPTAQSALPTPDSYQFFNAYEGTSWKNEVTLRTLELFQGYEPGEYLKRISPTPLLMVVAPNDRLVAGELASAAYETAAHPKKLVLVPGGHFDAYVGRGFEISSGAARDWFVEHLITAAAVPAHESATA</sequence>
<dbReference type="Gene3D" id="1.10.10.800">
    <property type="match status" value="1"/>
</dbReference>
<evidence type="ECO:0000259" key="2">
    <source>
        <dbReference type="Pfam" id="PF02129"/>
    </source>
</evidence>
<gene>
    <name evidence="3" type="ORF">JF888_09905</name>
</gene>
<proteinExistence type="predicted"/>
<dbReference type="InterPro" id="IPR029058">
    <property type="entry name" value="AB_hydrolase_fold"/>
</dbReference>
<dbReference type="EMBL" id="JAEKNQ010000037">
    <property type="protein sequence ID" value="MBJ7603485.1"/>
    <property type="molecule type" value="Genomic_DNA"/>
</dbReference>
<dbReference type="SUPFAM" id="SSF53474">
    <property type="entry name" value="alpha/beta-Hydrolases"/>
    <property type="match status" value="1"/>
</dbReference>
<feature type="domain" description="Xaa-Pro dipeptidyl-peptidase-like" evidence="2">
    <location>
        <begin position="13"/>
        <end position="274"/>
    </location>
</feature>
<dbReference type="Pfam" id="PF02129">
    <property type="entry name" value="Peptidase_S15"/>
    <property type="match status" value="1"/>
</dbReference>
<protein>
    <submittedName>
        <fullName evidence="3">Alpha/beta hydrolase</fullName>
    </submittedName>
</protein>
<reference evidence="3 4" key="1">
    <citation type="submission" date="2020-10" db="EMBL/GenBank/DDBJ databases">
        <title>Ca. Dormibacterota MAGs.</title>
        <authorList>
            <person name="Montgomery K."/>
        </authorList>
    </citation>
    <scope>NUCLEOTIDE SEQUENCE [LARGE SCALE GENOMIC DNA]</scope>
    <source>
        <strain evidence="3">SC8811_S16_3</strain>
    </source>
</reference>